<organism evidence="7 8">
    <name type="scientific">Geobacillus thermoleovorans</name>
    <name type="common">Bacillus thermoleovorans</name>
    <dbReference type="NCBI Taxonomy" id="33941"/>
    <lineage>
        <taxon>Bacteria</taxon>
        <taxon>Bacillati</taxon>
        <taxon>Bacillota</taxon>
        <taxon>Bacilli</taxon>
        <taxon>Bacillales</taxon>
        <taxon>Anoxybacillaceae</taxon>
        <taxon>Geobacillus</taxon>
        <taxon>Geobacillus thermoleovorans group</taxon>
    </lineage>
</organism>
<evidence type="ECO:0000256" key="2">
    <source>
        <dbReference type="ARBA" id="ARBA00007317"/>
    </source>
</evidence>
<keyword evidence="3 6" id="KW-0808">Transferase</keyword>
<dbReference type="InterPro" id="IPR011053">
    <property type="entry name" value="Single_hybrid_motif"/>
</dbReference>
<dbReference type="AlphaFoldDB" id="A0A2Z3N7Q6"/>
<dbReference type="InterPro" id="IPR023213">
    <property type="entry name" value="CAT-like_dom_sf"/>
</dbReference>
<dbReference type="EMBL" id="CP027303">
    <property type="protein sequence ID" value="AWO73719.1"/>
    <property type="molecule type" value="Genomic_DNA"/>
</dbReference>
<name>A0A2Z3N7Q6_GEOTH</name>
<dbReference type="GO" id="GO:0016407">
    <property type="term" value="F:acetyltransferase activity"/>
    <property type="evidence" value="ECO:0007669"/>
    <property type="project" value="TreeGrafter"/>
</dbReference>
<accession>A0A2Z3N7Q6</accession>
<evidence type="ECO:0000256" key="1">
    <source>
        <dbReference type="ARBA" id="ARBA00001938"/>
    </source>
</evidence>
<evidence type="ECO:0000256" key="4">
    <source>
        <dbReference type="ARBA" id="ARBA00022823"/>
    </source>
</evidence>
<evidence type="ECO:0000256" key="5">
    <source>
        <dbReference type="ARBA" id="ARBA00023315"/>
    </source>
</evidence>
<dbReference type="GO" id="GO:0005737">
    <property type="term" value="C:cytoplasm"/>
    <property type="evidence" value="ECO:0007669"/>
    <property type="project" value="TreeGrafter"/>
</dbReference>
<comment type="cofactor">
    <cofactor evidence="1 6">
        <name>(R)-lipoate</name>
        <dbReference type="ChEBI" id="CHEBI:83088"/>
    </cofactor>
</comment>
<dbReference type="PROSITE" id="PS00189">
    <property type="entry name" value="LIPOYL"/>
    <property type="match status" value="1"/>
</dbReference>
<evidence type="ECO:0000313" key="8">
    <source>
        <dbReference type="Proteomes" id="UP000246996"/>
    </source>
</evidence>
<dbReference type="FunFam" id="3.30.559.10:FF:000007">
    <property type="entry name" value="Dihydrolipoamide acetyltransferase component of pyruvate dehydrogenase complex"/>
    <property type="match status" value="1"/>
</dbReference>
<dbReference type="InterPro" id="IPR001078">
    <property type="entry name" value="2-oxoacid_DH_actylTfrase"/>
</dbReference>
<dbReference type="CDD" id="cd06849">
    <property type="entry name" value="lipoyl_domain"/>
    <property type="match status" value="1"/>
</dbReference>
<dbReference type="SUPFAM" id="SSF52777">
    <property type="entry name" value="CoA-dependent acyltransferases"/>
    <property type="match status" value="1"/>
</dbReference>
<dbReference type="InterPro" id="IPR003016">
    <property type="entry name" value="2-oxoA_DH_lipoyl-BS"/>
</dbReference>
<evidence type="ECO:0000256" key="3">
    <source>
        <dbReference type="ARBA" id="ARBA00022679"/>
    </source>
</evidence>
<dbReference type="InterPro" id="IPR000089">
    <property type="entry name" value="Biotin_lipoyl"/>
</dbReference>
<dbReference type="PANTHER" id="PTHR43178">
    <property type="entry name" value="DIHYDROLIPOAMIDE ACETYLTRANSFERASE COMPONENT OF PYRUVATE DEHYDROGENASE COMPLEX"/>
    <property type="match status" value="1"/>
</dbReference>
<reference evidence="8" key="1">
    <citation type="submission" date="2018-02" db="EMBL/GenBank/DDBJ databases">
        <title>The complete genome of bacterial strain SGAirxxxx.</title>
        <authorList>
            <person name="Schuster S.C."/>
        </authorList>
    </citation>
    <scope>NUCLEOTIDE SEQUENCE [LARGE SCALE GENOMIC DNA]</scope>
    <source>
        <strain evidence="8">SGAir0734</strain>
    </source>
</reference>
<dbReference type="PROSITE" id="PS50968">
    <property type="entry name" value="BIOTINYL_LIPOYL"/>
    <property type="match status" value="1"/>
</dbReference>
<evidence type="ECO:0000313" key="7">
    <source>
        <dbReference type="EMBL" id="AWO73719.1"/>
    </source>
</evidence>
<dbReference type="Gene3D" id="2.40.50.100">
    <property type="match status" value="1"/>
</dbReference>
<dbReference type="GO" id="GO:0031405">
    <property type="term" value="F:lipoic acid binding"/>
    <property type="evidence" value="ECO:0007669"/>
    <property type="project" value="TreeGrafter"/>
</dbReference>
<protein>
    <recommendedName>
        <fullName evidence="6">Dihydrolipoamide acetyltransferase component of pyruvate dehydrogenase complex</fullName>
        <ecNumber evidence="6">2.3.1.-</ecNumber>
    </recommendedName>
</protein>
<evidence type="ECO:0000256" key="6">
    <source>
        <dbReference type="RuleBase" id="RU003423"/>
    </source>
</evidence>
<dbReference type="SUPFAM" id="SSF51230">
    <property type="entry name" value="Single hybrid motif"/>
    <property type="match status" value="1"/>
</dbReference>
<keyword evidence="4 6" id="KW-0450">Lipoyl</keyword>
<dbReference type="InterPro" id="IPR050743">
    <property type="entry name" value="2-oxoacid_DH_E2_comp"/>
</dbReference>
<dbReference type="PANTHER" id="PTHR43178:SF5">
    <property type="entry name" value="LIPOAMIDE ACYLTRANSFERASE COMPONENT OF BRANCHED-CHAIN ALPHA-KETO ACID DEHYDROGENASE COMPLEX, MITOCHONDRIAL"/>
    <property type="match status" value="1"/>
</dbReference>
<comment type="similarity">
    <text evidence="2 6">Belongs to the 2-oxoacid dehydrogenase family.</text>
</comment>
<dbReference type="Pfam" id="PF00364">
    <property type="entry name" value="Biotin_lipoyl"/>
    <property type="match status" value="1"/>
</dbReference>
<sequence>MVVEVTLPKLSDSHDESFITFWHVSEGDAVEKGATLVEVQTEKAVSEIHAPESGTVKEIKKKRGDTAKVGEVLAVIAVETFAPDGGDPQTEIKITPRVKKLAKELGVDWSTVTPTGANGKITEEDIRRAASAGKQRTPQKTFVAAPSVRKFAREQNVSLEEITPSGKNGRILKSDIEAALSVRQQKATDEAAASVEIVKKQESREKVRRVPLTGIRKAIAQAMVRSMRTIPQVTHFGEADATRLVQHRRRIKPLAEQQGVKLTYLAYVVKALAAVLKKYPMLNASLDEEREEIVIHEFIHIGFAVDTDRGLLVPVIRDADQKSLFQIAKEIEELTAKARAGTIQAVEMSGGTCTVSNIGSANGSWFTPIIHYPQSCLLGIGKVEKKPVVVDDSIEIASVMPLSLTYDHRLIDGMMAQHALNECQTYLSEPDWLLVM</sequence>
<dbReference type="PROSITE" id="PS51826">
    <property type="entry name" value="PSBD"/>
    <property type="match status" value="2"/>
</dbReference>
<dbReference type="InterPro" id="IPR036625">
    <property type="entry name" value="E3-bd_dom_sf"/>
</dbReference>
<dbReference type="Gene3D" id="3.30.559.10">
    <property type="entry name" value="Chloramphenicol acetyltransferase-like domain"/>
    <property type="match status" value="1"/>
</dbReference>
<dbReference type="SUPFAM" id="SSF47005">
    <property type="entry name" value="Peripheral subunit-binding domain of 2-oxo acid dehydrogenase complex"/>
    <property type="match status" value="2"/>
</dbReference>
<dbReference type="EC" id="2.3.1.-" evidence="6"/>
<dbReference type="Pfam" id="PF02817">
    <property type="entry name" value="E3_binding"/>
    <property type="match status" value="2"/>
</dbReference>
<proteinExistence type="inferred from homology"/>
<keyword evidence="5 6" id="KW-0012">Acyltransferase</keyword>
<dbReference type="Gene3D" id="4.10.320.10">
    <property type="entry name" value="E3-binding domain"/>
    <property type="match status" value="2"/>
</dbReference>
<dbReference type="Pfam" id="PF00198">
    <property type="entry name" value="2-oxoacid_dh"/>
    <property type="match status" value="1"/>
</dbReference>
<dbReference type="InterPro" id="IPR004167">
    <property type="entry name" value="PSBD"/>
</dbReference>
<gene>
    <name evidence="7" type="ORF">C1N76_03440</name>
</gene>
<dbReference type="Proteomes" id="UP000246996">
    <property type="component" value="Chromosome"/>
</dbReference>
<dbReference type="RefSeq" id="WP_014195050.1">
    <property type="nucleotide sequence ID" value="NZ_CP017071.1"/>
</dbReference>